<dbReference type="PANTHER" id="PTHR11712:SF322">
    <property type="entry name" value="POLYKETIDE BETA-KETOACYL SYNTHASE 2-RELATED"/>
    <property type="match status" value="1"/>
</dbReference>
<dbReference type="Gene3D" id="3.40.47.10">
    <property type="match status" value="2"/>
</dbReference>
<dbReference type="SUPFAM" id="SSF53901">
    <property type="entry name" value="Thiolase-like"/>
    <property type="match status" value="2"/>
</dbReference>
<feature type="domain" description="Ketosynthase family 3 (KS3)" evidence="5">
    <location>
        <begin position="2"/>
        <end position="409"/>
    </location>
</feature>
<keyword evidence="3" id="KW-0012">Acyltransferase</keyword>
<dbReference type="EMBL" id="PCRK01000026">
    <property type="protein sequence ID" value="PIP19695.1"/>
    <property type="molecule type" value="Genomic_DNA"/>
</dbReference>
<dbReference type="GO" id="GO:0006633">
    <property type="term" value="P:fatty acid biosynthetic process"/>
    <property type="evidence" value="ECO:0007669"/>
    <property type="project" value="TreeGrafter"/>
</dbReference>
<dbReference type="InterPro" id="IPR016039">
    <property type="entry name" value="Thiolase-like"/>
</dbReference>
<evidence type="ECO:0000256" key="3">
    <source>
        <dbReference type="ARBA" id="ARBA00023315"/>
    </source>
</evidence>
<dbReference type="InterPro" id="IPR020841">
    <property type="entry name" value="PKS_Beta-ketoAc_synthase_dom"/>
</dbReference>
<dbReference type="AlphaFoldDB" id="A0A2G9YKE0"/>
<evidence type="ECO:0000256" key="4">
    <source>
        <dbReference type="RuleBase" id="RU003694"/>
    </source>
</evidence>
<comment type="caution">
    <text evidence="6">The sequence shown here is derived from an EMBL/GenBank/DDBJ whole genome shotgun (WGS) entry which is preliminary data.</text>
</comment>
<reference evidence="6 7" key="1">
    <citation type="submission" date="2017-09" db="EMBL/GenBank/DDBJ databases">
        <title>Depth-based differentiation of microbial function through sediment-hosted aquifers and enrichment of novel symbionts in the deep terrestrial subsurface.</title>
        <authorList>
            <person name="Probst A.J."/>
            <person name="Ladd B."/>
            <person name="Jarett J.K."/>
            <person name="Geller-Mcgrath D.E."/>
            <person name="Sieber C.M."/>
            <person name="Emerson J.B."/>
            <person name="Anantharaman K."/>
            <person name="Thomas B.C."/>
            <person name="Malmstrom R."/>
            <person name="Stieglmeier M."/>
            <person name="Klingl A."/>
            <person name="Woyke T."/>
            <person name="Ryan C.M."/>
            <person name="Banfield J.F."/>
        </authorList>
    </citation>
    <scope>NUCLEOTIDE SEQUENCE [LARGE SCALE GENOMIC DNA]</scope>
    <source>
        <strain evidence="6">CG23_combo_of_CG06-09_8_20_14_all_41_10</strain>
    </source>
</reference>
<evidence type="ECO:0000313" key="6">
    <source>
        <dbReference type="EMBL" id="PIP19695.1"/>
    </source>
</evidence>
<dbReference type="Pfam" id="PF02801">
    <property type="entry name" value="Ketoacyl-synt_C"/>
    <property type="match status" value="1"/>
</dbReference>
<accession>A0A2G9YKE0</accession>
<protein>
    <submittedName>
        <fullName evidence="6">Beta-ketoacyl synthase</fullName>
    </submittedName>
</protein>
<evidence type="ECO:0000256" key="1">
    <source>
        <dbReference type="ARBA" id="ARBA00008467"/>
    </source>
</evidence>
<dbReference type="Proteomes" id="UP000231292">
    <property type="component" value="Unassembled WGS sequence"/>
</dbReference>
<name>A0A2G9YKE0_9BACT</name>
<proteinExistence type="inferred from homology"/>
<evidence type="ECO:0000259" key="5">
    <source>
        <dbReference type="PROSITE" id="PS52004"/>
    </source>
</evidence>
<dbReference type="CDD" id="cd00834">
    <property type="entry name" value="KAS_I_II"/>
    <property type="match status" value="1"/>
</dbReference>
<dbReference type="PROSITE" id="PS52004">
    <property type="entry name" value="KS3_2"/>
    <property type="match status" value="1"/>
</dbReference>
<dbReference type="GO" id="GO:0004315">
    <property type="term" value="F:3-oxoacyl-[acyl-carrier-protein] synthase activity"/>
    <property type="evidence" value="ECO:0007669"/>
    <property type="project" value="TreeGrafter"/>
</dbReference>
<comment type="similarity">
    <text evidence="1 4">Belongs to the thiolase-like superfamily. Beta-ketoacyl-ACP synthases family.</text>
</comment>
<evidence type="ECO:0000256" key="2">
    <source>
        <dbReference type="ARBA" id="ARBA00022679"/>
    </source>
</evidence>
<gene>
    <name evidence="6" type="ORF">COX41_01490</name>
</gene>
<dbReference type="SMART" id="SM00825">
    <property type="entry name" value="PKS_KS"/>
    <property type="match status" value="1"/>
</dbReference>
<keyword evidence="2 4" id="KW-0808">Transferase</keyword>
<evidence type="ECO:0000313" key="7">
    <source>
        <dbReference type="Proteomes" id="UP000231292"/>
    </source>
</evidence>
<sequence length="410" mass="44469">MMDKIAVTGIGVVAPSGIGKRQFWANIKSGRSFIKEITRFDSSKYPSRIAGQIDDLEKYSHISERLLKKIDAFSHMALIASEMALQDAGIDIKNEDPSLIGIFLGNAIGGWLYAETELRDLYLEGREGVSPYMASAWFPAAPQGQVSIYYGIKGFSKTVVADRASSLMALGYARKVLAKNKLNMILAGGMEAPVTPYALLCCNTYGALSKNNNDPEHAYRPFDKKRDGFVLGEGAGIVVMESVNRAKQRGANILGYISGYATTCDAVDRINCAPDGKELAWTINNAFSEAKVNPGEIDYISLDGLAIDLWDNSEINALKLVFGHRLKDIPLSCPKSMFGNLLGASGVVDMITTILAMEHSLVPITLNLDAPSVNGLNYVTKEAKEYKIDKALIISRGRGGINAVLVVEKA</sequence>
<organism evidence="6 7">
    <name type="scientific">Candidatus Sherwoodlollariibacterium unditelluris</name>
    <dbReference type="NCBI Taxonomy" id="1974757"/>
    <lineage>
        <taxon>Bacteria</taxon>
        <taxon>Pseudomonadati</taxon>
        <taxon>Candidatus Omnitrophota</taxon>
        <taxon>Candidatus Sherwoodlollariibacterium</taxon>
    </lineage>
</organism>
<dbReference type="Pfam" id="PF00109">
    <property type="entry name" value="ketoacyl-synt"/>
    <property type="match status" value="1"/>
</dbReference>
<dbReference type="InterPro" id="IPR014031">
    <property type="entry name" value="Ketoacyl_synth_C"/>
</dbReference>
<dbReference type="InterPro" id="IPR014030">
    <property type="entry name" value="Ketoacyl_synth_N"/>
</dbReference>
<dbReference type="InterPro" id="IPR000794">
    <property type="entry name" value="Beta-ketoacyl_synthase"/>
</dbReference>
<dbReference type="PANTHER" id="PTHR11712">
    <property type="entry name" value="POLYKETIDE SYNTHASE-RELATED"/>
    <property type="match status" value="1"/>
</dbReference>